<gene>
    <name evidence="3" type="primary">pseG</name>
    <name evidence="3" type="ORF">H3H39_03405</name>
</gene>
<keyword evidence="3" id="KW-0378">Hydrolase</keyword>
<keyword evidence="4" id="KW-1185">Reference proteome</keyword>
<protein>
    <submittedName>
        <fullName evidence="3">UDP-2,4-diacetamido-2,4, 6-trideoxy-beta-L-altropyranose hydrolase</fullName>
        <ecNumber evidence="3">3.6.1.57</ecNumber>
    </submittedName>
</protein>
<dbReference type="SUPFAM" id="SSF53756">
    <property type="entry name" value="UDP-Glycosyltransferase/glycogen phosphorylase"/>
    <property type="match status" value="1"/>
</dbReference>
<reference evidence="3 4" key="1">
    <citation type="submission" date="2020-07" db="EMBL/GenBank/DDBJ databases">
        <title>Novel species isolated from subtropical streams in China.</title>
        <authorList>
            <person name="Lu H."/>
        </authorList>
    </citation>
    <scope>NUCLEOTIDE SEQUENCE [LARGE SCALE GENOMIC DNA]</scope>
    <source>
        <strain evidence="3 4">LX47W</strain>
    </source>
</reference>
<dbReference type="Proteomes" id="UP000573499">
    <property type="component" value="Unassembled WGS sequence"/>
</dbReference>
<evidence type="ECO:0000313" key="3">
    <source>
        <dbReference type="EMBL" id="MBA5686096.1"/>
    </source>
</evidence>
<dbReference type="AlphaFoldDB" id="A0A7W2F6P2"/>
<accession>A0A7W2F6P2</accession>
<name>A0A7W2F6P2_9BURK</name>
<dbReference type="EMBL" id="JACEZU010000001">
    <property type="protein sequence ID" value="MBA5686096.1"/>
    <property type="molecule type" value="Genomic_DNA"/>
</dbReference>
<dbReference type="RefSeq" id="WP_182151845.1">
    <property type="nucleotide sequence ID" value="NZ_JACEZU010000001.1"/>
</dbReference>
<proteinExistence type="predicted"/>
<organism evidence="3 4">
    <name type="scientific">Rugamonas apoptosis</name>
    <dbReference type="NCBI Taxonomy" id="2758570"/>
    <lineage>
        <taxon>Bacteria</taxon>
        <taxon>Pseudomonadati</taxon>
        <taxon>Pseudomonadota</taxon>
        <taxon>Betaproteobacteria</taxon>
        <taxon>Burkholderiales</taxon>
        <taxon>Oxalobacteraceae</taxon>
        <taxon>Telluria group</taxon>
        <taxon>Rugamonas</taxon>
    </lineage>
</organism>
<dbReference type="Gene3D" id="3.40.50.2000">
    <property type="entry name" value="Glycogen Phosphorylase B"/>
    <property type="match status" value="1"/>
</dbReference>
<feature type="binding site" evidence="2">
    <location>
        <position position="276"/>
    </location>
    <ligand>
        <name>substrate</name>
    </ligand>
</feature>
<dbReference type="GO" id="GO:0016787">
    <property type="term" value="F:hydrolase activity"/>
    <property type="evidence" value="ECO:0007669"/>
    <property type="project" value="UniProtKB-KW"/>
</dbReference>
<evidence type="ECO:0000313" key="4">
    <source>
        <dbReference type="Proteomes" id="UP000573499"/>
    </source>
</evidence>
<dbReference type="InterPro" id="IPR020023">
    <property type="entry name" value="PseG"/>
</dbReference>
<feature type="active site" description="Proton acceptor" evidence="1">
    <location>
        <position position="17"/>
    </location>
</feature>
<evidence type="ECO:0000256" key="1">
    <source>
        <dbReference type="PIRSR" id="PIRSR620023-1"/>
    </source>
</evidence>
<sequence>MRIVFRTDAAWQIGSGHVMRCLTLAESLRAGGAEVAFVCRAHPGHLGPQLEALGFPVRLLALDGGASADADAQPAHAAWVGARWETDAAETAAALPWRPDWLIVDHYGLDWRWQLAMRASVGRILVIDDLADRRHACDLLLDQNLTAQGAARYDGLVPAGCQVLAGPRYALLQPLYARLHQEARPRQGAVRRLLVFFGGVDRDGLTERAMRAIISLSLPGVTADVVVGANNPAWPDLQALAAPHAMLRLHRALPSLAPLMMQADLALGAGGATCWERLCLGLPCVVVTVADNQRAVTGLLAERGLVDWLGDAADADEPALAGALERWCADGIPAHWFPDFGMIDGQGCGRLCAAILAPSS</sequence>
<dbReference type="NCBIfam" id="TIGR03590">
    <property type="entry name" value="PseG"/>
    <property type="match status" value="1"/>
</dbReference>
<evidence type="ECO:0000256" key="2">
    <source>
        <dbReference type="PIRSR" id="PIRSR620023-2"/>
    </source>
</evidence>
<dbReference type="Gene3D" id="3.40.50.11190">
    <property type="match status" value="1"/>
</dbReference>
<comment type="caution">
    <text evidence="3">The sequence shown here is derived from an EMBL/GenBank/DDBJ whole genome shotgun (WGS) entry which is preliminary data.</text>
</comment>
<dbReference type="EC" id="3.6.1.57" evidence="3"/>